<accession>X0XSH5</accession>
<name>X0XSH5_9ZZZZ</name>
<gene>
    <name evidence="1" type="ORF">S01H1_74978</name>
</gene>
<dbReference type="EMBL" id="BARS01050196">
    <property type="protein sequence ID" value="GAG46139.1"/>
    <property type="molecule type" value="Genomic_DNA"/>
</dbReference>
<dbReference type="AlphaFoldDB" id="X0XSH5"/>
<proteinExistence type="predicted"/>
<evidence type="ECO:0000313" key="1">
    <source>
        <dbReference type="EMBL" id="GAG46139.1"/>
    </source>
</evidence>
<reference evidence="1" key="1">
    <citation type="journal article" date="2014" name="Front. Microbiol.">
        <title>High frequency of phylogenetically diverse reductive dehalogenase-homologous genes in deep subseafloor sedimentary metagenomes.</title>
        <authorList>
            <person name="Kawai M."/>
            <person name="Futagami T."/>
            <person name="Toyoda A."/>
            <person name="Takaki Y."/>
            <person name="Nishi S."/>
            <person name="Hori S."/>
            <person name="Arai W."/>
            <person name="Tsubouchi T."/>
            <person name="Morono Y."/>
            <person name="Uchiyama I."/>
            <person name="Ito T."/>
            <person name="Fujiyama A."/>
            <person name="Inagaki F."/>
            <person name="Takami H."/>
        </authorList>
    </citation>
    <scope>NUCLEOTIDE SEQUENCE</scope>
    <source>
        <strain evidence="1">Expedition CK06-06</strain>
    </source>
</reference>
<organism evidence="1">
    <name type="scientific">marine sediment metagenome</name>
    <dbReference type="NCBI Taxonomy" id="412755"/>
    <lineage>
        <taxon>unclassified sequences</taxon>
        <taxon>metagenomes</taxon>
        <taxon>ecological metagenomes</taxon>
    </lineage>
</organism>
<sequence>GQCSNACPNNIPVMEIFRTVANFTQKAFDYQAGRSVEDEPPLSVFREGEFMELTGGKD</sequence>
<comment type="caution">
    <text evidence="1">The sequence shown here is derived from an EMBL/GenBank/DDBJ whole genome shotgun (WGS) entry which is preliminary data.</text>
</comment>
<protein>
    <recommendedName>
        <fullName evidence="2">4Fe-4S ferredoxin-type domain-containing protein</fullName>
    </recommendedName>
</protein>
<evidence type="ECO:0008006" key="2">
    <source>
        <dbReference type="Google" id="ProtNLM"/>
    </source>
</evidence>
<feature type="non-terminal residue" evidence="1">
    <location>
        <position position="1"/>
    </location>
</feature>